<dbReference type="SUPFAM" id="SSF52949">
    <property type="entry name" value="Macro domain-like"/>
    <property type="match status" value="1"/>
</dbReference>
<evidence type="ECO:0000259" key="5">
    <source>
        <dbReference type="PROSITE" id="PS51154"/>
    </source>
</evidence>
<evidence type="ECO:0000256" key="1">
    <source>
        <dbReference type="ARBA" id="ARBA00008535"/>
    </source>
</evidence>
<dbReference type="InterPro" id="IPR043472">
    <property type="entry name" value="Macro_dom-like"/>
</dbReference>
<dbReference type="GO" id="GO:0005525">
    <property type="term" value="F:GTP binding"/>
    <property type="evidence" value="ECO:0007669"/>
    <property type="project" value="UniProtKB-KW"/>
</dbReference>
<keyword evidence="4" id="KW-0472">Membrane</keyword>
<keyword evidence="3" id="KW-0342">GTP-binding</keyword>
<keyword evidence="4" id="KW-1133">Transmembrane helix</keyword>
<dbReference type="PROSITE" id="PS51720">
    <property type="entry name" value="G_AIG1"/>
    <property type="match status" value="1"/>
</dbReference>
<dbReference type="SUPFAM" id="SSF52540">
    <property type="entry name" value="P-loop containing nucleoside triphosphate hydrolases"/>
    <property type="match status" value="1"/>
</dbReference>
<keyword evidence="2" id="KW-0547">Nucleotide-binding</keyword>
<dbReference type="InterPro" id="IPR045058">
    <property type="entry name" value="GIMA/IAN/Toc"/>
</dbReference>
<dbReference type="CDD" id="cd01852">
    <property type="entry name" value="AIG1"/>
    <property type="match status" value="1"/>
</dbReference>
<dbReference type="Gene3D" id="3.40.220.10">
    <property type="entry name" value="Leucine Aminopeptidase, subunit E, domain 1"/>
    <property type="match status" value="1"/>
</dbReference>
<dbReference type="Pfam" id="PF04548">
    <property type="entry name" value="AIG1"/>
    <property type="match status" value="1"/>
</dbReference>
<reference evidence="7" key="2">
    <citation type="submission" date="2025-09" db="UniProtKB">
        <authorList>
            <consortium name="Ensembl"/>
        </authorList>
    </citation>
    <scope>IDENTIFICATION</scope>
</reference>
<dbReference type="InterPro" id="IPR027417">
    <property type="entry name" value="P-loop_NTPase"/>
</dbReference>
<dbReference type="PANTHER" id="PTHR10903:SF62">
    <property type="entry name" value="GTPASE IMAP FAMILY MEMBER 4-LIKE-RELATED"/>
    <property type="match status" value="1"/>
</dbReference>
<reference evidence="7" key="1">
    <citation type="submission" date="2025-08" db="UniProtKB">
        <authorList>
            <consortium name="Ensembl"/>
        </authorList>
    </citation>
    <scope>IDENTIFICATION</scope>
</reference>
<comment type="similarity">
    <text evidence="1">Belongs to the TRAFAC class TrmE-Era-EngA-EngB-Septin-like GTPase superfamily. AIG1/Toc34/Toc159-like paraseptin GTPase family. IAN subfamily.</text>
</comment>
<dbReference type="Pfam" id="PF01661">
    <property type="entry name" value="Macro"/>
    <property type="match status" value="1"/>
</dbReference>
<feature type="transmembrane region" description="Helical" evidence="4">
    <location>
        <begin position="539"/>
        <end position="561"/>
    </location>
</feature>
<keyword evidence="4" id="KW-0812">Transmembrane</keyword>
<dbReference type="Ensembl" id="ENSLBET00000021666.1">
    <property type="protein sequence ID" value="ENSLBEP00000020541.1"/>
    <property type="gene ID" value="ENSLBEG00000015796.1"/>
</dbReference>
<protein>
    <submittedName>
        <fullName evidence="7">Protein mono-ADP-ribosyltransferase PARP14-like</fullName>
    </submittedName>
</protein>
<evidence type="ECO:0000256" key="3">
    <source>
        <dbReference type="ARBA" id="ARBA00023134"/>
    </source>
</evidence>
<evidence type="ECO:0000256" key="4">
    <source>
        <dbReference type="SAM" id="Phobius"/>
    </source>
</evidence>
<evidence type="ECO:0000256" key="2">
    <source>
        <dbReference type="ARBA" id="ARBA00022741"/>
    </source>
</evidence>
<name>A0A3Q3FJQ1_9LABR</name>
<evidence type="ECO:0000259" key="6">
    <source>
        <dbReference type="PROSITE" id="PS51720"/>
    </source>
</evidence>
<dbReference type="InterPro" id="IPR002589">
    <property type="entry name" value="Macro_dom"/>
</dbReference>
<proteinExistence type="inferred from homology"/>
<dbReference type="Gene3D" id="3.40.50.300">
    <property type="entry name" value="P-loop containing nucleotide triphosphate hydrolases"/>
    <property type="match status" value="1"/>
</dbReference>
<dbReference type="PROSITE" id="PS51154">
    <property type="entry name" value="MACRO"/>
    <property type="match status" value="1"/>
</dbReference>
<evidence type="ECO:0000313" key="8">
    <source>
        <dbReference type="Proteomes" id="UP000261660"/>
    </source>
</evidence>
<dbReference type="InterPro" id="IPR006703">
    <property type="entry name" value="G_AIG1"/>
</dbReference>
<dbReference type="InterPro" id="IPR057051">
    <property type="entry name" value="PARP14_RPM_1"/>
</dbReference>
<dbReference type="Gene3D" id="3.30.70.330">
    <property type="match status" value="1"/>
</dbReference>
<sequence length="648" mass="71043">MADIYPYPVFFECQSHLLDKKRIETHFRVRRRSGGGDCGPLRRETDTIYSVAFTNQEDQQAVLQRSEHVVELKDGEVVITVRGNLEPHASTVKTSAQPRDSTAPVQVDAVVSPMVGPNIQTTRVGNTLFKMVGPQLTAMFREERGEETLAGDTVLLEGLSALPSNAVFFLNLAPWDFDQEGTAAQALRMGIKQILTTCDSRRFASVALPVLGAGIALKFPDSLVARILLEEVHAFEQERASRTPFTVWIVIHPNEEKVTEVFKSVQEDFQLKETKSKVQHPHQESATKRIVLLGKTGSGKSNLANTIFGEKLFTTNHTPNSGTRQCQAETNSVNGRSITLIDTPGFFDAGRPEEDMKPEIVRCITECAPGPHAFVIVLKVEKFTEQEQAVITKICQYFSEDALKYAVIVFTHGDQLPKGVKIEDFVSQNRDLSDLVKKCGGRCHVIDNKYWKNKVQNNYRSNQLQVEELLKTIDEMVMENNGDFYVNKMFQEVEKEIQKEEAHIRQSWGDMPVVEIRKEAKSRVSEKFLIELAGTATGALMGALFGVAAMVGLVITALRNCQSFISVMKRRPAVGGAAAAAAGGVEAAGMTAAGVLVGVTALGMTATGAVIGGVIGREASEGAETVKDAIDRAANSVINKGKYALKLQ</sequence>
<accession>A0A3Q3FJQ1</accession>
<dbReference type="FunFam" id="3.40.50.300:FF:000366">
    <property type="entry name" value="GTPase, IMAP family member 2"/>
    <property type="match status" value="1"/>
</dbReference>
<dbReference type="PANTHER" id="PTHR10903">
    <property type="entry name" value="GTPASE, IMAP FAMILY MEMBER-RELATED"/>
    <property type="match status" value="1"/>
</dbReference>
<dbReference type="GeneTree" id="ENSGT01150000286992"/>
<feature type="domain" description="AIG1-type G" evidence="6">
    <location>
        <begin position="285"/>
        <end position="494"/>
    </location>
</feature>
<evidence type="ECO:0000313" key="7">
    <source>
        <dbReference type="Ensembl" id="ENSLBEP00000020541.1"/>
    </source>
</evidence>
<organism evidence="7 8">
    <name type="scientific">Labrus bergylta</name>
    <name type="common">ballan wrasse</name>
    <dbReference type="NCBI Taxonomy" id="56723"/>
    <lineage>
        <taxon>Eukaryota</taxon>
        <taxon>Metazoa</taxon>
        <taxon>Chordata</taxon>
        <taxon>Craniata</taxon>
        <taxon>Vertebrata</taxon>
        <taxon>Euteleostomi</taxon>
        <taxon>Actinopterygii</taxon>
        <taxon>Neopterygii</taxon>
        <taxon>Teleostei</taxon>
        <taxon>Neoteleostei</taxon>
        <taxon>Acanthomorphata</taxon>
        <taxon>Eupercaria</taxon>
        <taxon>Labriformes</taxon>
        <taxon>Labridae</taxon>
        <taxon>Labrus</taxon>
    </lineage>
</organism>
<dbReference type="Proteomes" id="UP000261660">
    <property type="component" value="Unplaced"/>
</dbReference>
<dbReference type="AlphaFoldDB" id="A0A3Q3FJQ1"/>
<dbReference type="Pfam" id="PF23222">
    <property type="entry name" value="RRM_PARP14_1"/>
    <property type="match status" value="1"/>
</dbReference>
<keyword evidence="8" id="KW-1185">Reference proteome</keyword>
<feature type="domain" description="Macro" evidence="5">
    <location>
        <begin position="1"/>
        <end position="270"/>
    </location>
</feature>
<dbReference type="InterPro" id="IPR012677">
    <property type="entry name" value="Nucleotide-bd_a/b_plait_sf"/>
</dbReference>